<evidence type="ECO:0000256" key="2">
    <source>
        <dbReference type="SAM" id="SignalP"/>
    </source>
</evidence>
<evidence type="ECO:0000313" key="4">
    <source>
        <dbReference type="EMBL" id="MDU0341149.1"/>
    </source>
</evidence>
<dbReference type="SMART" id="SM00869">
    <property type="entry name" value="Autotransporter"/>
    <property type="match status" value="1"/>
</dbReference>
<accession>A0ABU3S8S5</accession>
<dbReference type="PROSITE" id="PS51208">
    <property type="entry name" value="AUTOTRANSPORTER"/>
    <property type="match status" value="1"/>
</dbReference>
<dbReference type="EMBL" id="JAWDID010000020">
    <property type="protein sequence ID" value="MDU0341149.1"/>
    <property type="molecule type" value="Genomic_DNA"/>
</dbReference>
<gene>
    <name evidence="4" type="ORF">RKE40_14725</name>
</gene>
<feature type="region of interest" description="Disordered" evidence="1">
    <location>
        <begin position="930"/>
        <end position="951"/>
    </location>
</feature>
<feature type="signal peptide" evidence="2">
    <location>
        <begin position="1"/>
        <end position="37"/>
    </location>
</feature>
<evidence type="ECO:0000256" key="1">
    <source>
        <dbReference type="SAM" id="MobiDB-lite"/>
    </source>
</evidence>
<evidence type="ECO:0000259" key="3">
    <source>
        <dbReference type="PROSITE" id="PS51208"/>
    </source>
</evidence>
<protein>
    <recommendedName>
        <fullName evidence="3">Autotransporter domain-containing protein</fullName>
    </recommendedName>
</protein>
<dbReference type="InterPro" id="IPR005546">
    <property type="entry name" value="Autotransporte_beta"/>
</dbReference>
<dbReference type="Proteomes" id="UP001254257">
    <property type="component" value="Unassembled WGS sequence"/>
</dbReference>
<feature type="region of interest" description="Disordered" evidence="1">
    <location>
        <begin position="117"/>
        <end position="141"/>
    </location>
</feature>
<dbReference type="SUPFAM" id="SSF103515">
    <property type="entry name" value="Autotransporter"/>
    <property type="match status" value="1"/>
</dbReference>
<evidence type="ECO:0000313" key="5">
    <source>
        <dbReference type="Proteomes" id="UP001254257"/>
    </source>
</evidence>
<dbReference type="InterPro" id="IPR036709">
    <property type="entry name" value="Autotransporte_beta_dom_sf"/>
</dbReference>
<feature type="region of interest" description="Disordered" evidence="1">
    <location>
        <begin position="156"/>
        <end position="177"/>
    </location>
</feature>
<feature type="domain" description="Autotransporter" evidence="3">
    <location>
        <begin position="1858"/>
        <end position="2139"/>
    </location>
</feature>
<dbReference type="RefSeq" id="WP_316018983.1">
    <property type="nucleotide sequence ID" value="NZ_JAWDID010000020.1"/>
</dbReference>
<keyword evidence="5" id="KW-1185">Reference proteome</keyword>
<organism evidence="4 5">
    <name type="scientific">Bosea rubneri</name>
    <dbReference type="NCBI Taxonomy" id="3075434"/>
    <lineage>
        <taxon>Bacteria</taxon>
        <taxon>Pseudomonadati</taxon>
        <taxon>Pseudomonadota</taxon>
        <taxon>Alphaproteobacteria</taxon>
        <taxon>Hyphomicrobiales</taxon>
        <taxon>Boseaceae</taxon>
        <taxon>Bosea</taxon>
    </lineage>
</organism>
<sequence length="2139" mass="206614">MSKSATGRQRYTASVALRCIALTIAGPLALAPRAAHAQFFDVPGPGEIDERFRPGGRQIVSGDLTSAQNKPALSMSSVGGSDIGRYGDGSRSESMLLTFRSGTLSLSGDGGLGILVETRGGNGRSIPRGKREPGGSGGRGGDIDILLEPAATIRTSGRSAHGVQAISTGGDGGNGGDGRVLGPTGKPGGDGGAAGHIAITNRGTILTSGEGAFGLYARNAGGRGGNGGDDKGIIYSRGGKAGEAGGQFEITLENSGSVATTGANGIGIFAKSLGGGGGDGGDAKGGFVSIGGRGGNSGDGGDIVVTNGGQVSTAGRLAAGLSLETTGGGGGTGGSALAVTPGLFNVAIGGDAGSSGDGGRISAVNSGTIITRGEQSPAIKVASTGGGGGTAGTANVIGSINLFSLGLGGNAGDGGRGGAVEVTNNGRLETQAAQSEGVLAVSTGGGGGQGGAANVLGILSLFKLGIGGAGGAGGDGGAVTVANGGQIVTKGAQSAAISALSVGGGGGQGGAADIISVSPAANISLAIGATGGAGGNGGTVHVHNGDAGTIVTGAAGSVGIKAQSIGQGGGNGGLASSSALTIGLAPSTVPVPAVNFNMALGGSGAAGGRGGPVTVGNAGAVTTAGAFADGIFAQSAGGGGGEGGFALTRSLTIGPGHAISIAPTIGGKGGAGGRGGGVLVDNSGRIETTGDSAMGVLAQSIGGGGGKGGGVFTSMGASYSSIAERWINPTQVTAHSIALSVAVGGEGGIGNAGDNVIVKNAGTISTAGANAFGIAAQSIGGGGGMGGNSQTLTGGSATVTANVTVGGKGGAGNHGGKVDVSNAGSISTKGSGSAAIFAQSVGGGGGHGGSASTLSHEVYEAAFAAGGNVNGIASLWQALRQAKGDPDFLKSWGQKKWDISASVSTGIALGGNGLGGGDGGDVKVESTKSLQTEGERSPGIFAQSVGGGGGNAGAVKNDEEENKAANIVGLLAKVGELGLSAKAFSAFKALDLSFSTNINVGGQGGSGGSGGAVAVSNRGAISTRSAESPGILAQSIGGGGGNGGQIGQEAEAPAAFSLPSVLNLLPLSPSGNVTIGVGGKGGANGSGSVVVVSNSGTIATEGASSEGILAQSIGGGGGNGGSSNSAVGSANLNLAIDIGGRGGVVGMGSFVAVNHEGGAISTSGTNSAGILAQSVGGGGGRSAASTIGGGLAIERLTHKSQVQAGTTGSGGGIGGPVQVIVKGMVTTKGEQSAGIVAQSIGGGGGLVTLQVVLDEKTLRPELPAPTRTTDTTLVLGANGGTQGDGGEVRVNLEGTLQTSGVNAFGVLAQGIGGGGGFVAAPASEVENGPLRVTLGASDGATGHGGVVNVQVGTIATIGRNAHGVVAQSIGAGGGVAGLTTSAGKVSLDRASRGGFGDARSVTVGVAGKVSTAGDGAIGILAQAIGGGGGLTGDAASVRYGSGLVRDSGLVGGAGEGGNIAIHVSGEVGTAGANAPAILAMSLGSGAVFSDQGIMLMRPWEAAGNSGRLIDISVGDNGKVSATGAGSPGIYAVSMGNSGAGAGAGGSHRGEDIRINIGARASVSGGTGDQAAGIATITPALTVIGNAGTISALGGLAIQTANRASIENSGTVAGNVLLGAGSTFDNRESGRLHSGTTLRMATLNNAGILNPGGENALGATSFSFVRTALDGSLQQSATGRYAVDLDYHDRKGDFLSANAPSRFDGKVTPLPLRALRDIPLEIARFAQPFSGYGAVIDDRSPVFRYDLKQAGQQSVTIAMGAKFAPDGLALAKDQAETASYLQQVWDRQGPDSPADGVRENASRIFGHLSRVQSVEAYLGALKEISNDATGARGAAMANEARAFAERLNSCPAFVSADASMREVDCVWGRSIATRIDRSGSVDDSGYGTKQLTLQVGGQKQVSPGWFLGGSLGYSAAHTTTSYGDVDIRSQGVMAGAVLKRETGPWLFSASLLAGYDTADLKRDVLLGSYFARGSATSHALQLGGKLRASYQFTFGDWYLKPMADLDLHFVKQYGYREHGSGIFDLATLDQSRFGAMVSPAIEIGSRFEFVGMVSRAYLNVGASFASGDGWQQKQRFAALGAGDGLASFESETGMPRIYGNAKAGIDLVTKSGWELRAEYGLRAANGYREHNAELRAALRF</sequence>
<name>A0ABU3S8S5_9HYPH</name>
<reference evidence="4 5" key="1">
    <citation type="submission" date="2023-09" db="EMBL/GenBank/DDBJ databases">
        <title>Whole genome shotgun sequencing (WGS) of Bosea sp. ZW T0_25, isolated from stored onions (Allium cepa).</title>
        <authorList>
            <person name="Stoll D.A."/>
            <person name="Huch M."/>
        </authorList>
    </citation>
    <scope>NUCLEOTIDE SEQUENCE [LARGE SCALE GENOMIC DNA]</scope>
    <source>
        <strain evidence="4 5">ZW T0_25</strain>
    </source>
</reference>
<comment type="caution">
    <text evidence="4">The sequence shown here is derived from an EMBL/GenBank/DDBJ whole genome shotgun (WGS) entry which is preliminary data.</text>
</comment>
<keyword evidence="2" id="KW-0732">Signal</keyword>
<feature type="chain" id="PRO_5047061602" description="Autotransporter domain-containing protein" evidence="2">
    <location>
        <begin position="38"/>
        <end position="2139"/>
    </location>
</feature>
<proteinExistence type="predicted"/>